<sequence>MGSAELFAPIAEILAEPVIRQMALTGTGGFDIILDMLKDVIDHHLPVQNILAAHTDYGVATPGSMMPYNPSSPMYDEAFKGSAVAFSPLAQSGEDDPAGFTLYLPGFSQSPFGAGLGSTCNFTFSHSALCNLTFLQSISWCQNITNTANAQSGTTGESSLHPHFSNLHPNKPTVQPSALSFSPTS</sequence>
<accession>A0A9P6DP85</accession>
<dbReference type="OrthoDB" id="5599182at2759"/>
<feature type="compositionally biased region" description="Polar residues" evidence="1">
    <location>
        <begin position="172"/>
        <end position="185"/>
    </location>
</feature>
<dbReference type="AlphaFoldDB" id="A0A9P6DP85"/>
<evidence type="ECO:0000313" key="2">
    <source>
        <dbReference type="EMBL" id="KAF9506033.1"/>
    </source>
</evidence>
<comment type="caution">
    <text evidence="2">The sequence shown here is derived from an EMBL/GenBank/DDBJ whole genome shotgun (WGS) entry which is preliminary data.</text>
</comment>
<evidence type="ECO:0000313" key="3">
    <source>
        <dbReference type="Proteomes" id="UP000886523"/>
    </source>
</evidence>
<keyword evidence="3" id="KW-1185">Reference proteome</keyword>
<protein>
    <submittedName>
        <fullName evidence="2">Uncharacterized protein</fullName>
    </submittedName>
</protein>
<dbReference type="Proteomes" id="UP000886523">
    <property type="component" value="Unassembled WGS sequence"/>
</dbReference>
<evidence type="ECO:0000256" key="1">
    <source>
        <dbReference type="SAM" id="MobiDB-lite"/>
    </source>
</evidence>
<gene>
    <name evidence="2" type="ORF">BS47DRAFT_1399867</name>
</gene>
<name>A0A9P6DP85_9AGAM</name>
<feature type="region of interest" description="Disordered" evidence="1">
    <location>
        <begin position="151"/>
        <end position="185"/>
    </location>
</feature>
<reference evidence="2" key="1">
    <citation type="journal article" date="2020" name="Nat. Commun.">
        <title>Large-scale genome sequencing of mycorrhizal fungi provides insights into the early evolution of symbiotic traits.</title>
        <authorList>
            <person name="Miyauchi S."/>
            <person name="Kiss E."/>
            <person name="Kuo A."/>
            <person name="Drula E."/>
            <person name="Kohler A."/>
            <person name="Sanchez-Garcia M."/>
            <person name="Morin E."/>
            <person name="Andreopoulos B."/>
            <person name="Barry K.W."/>
            <person name="Bonito G."/>
            <person name="Buee M."/>
            <person name="Carver A."/>
            <person name="Chen C."/>
            <person name="Cichocki N."/>
            <person name="Clum A."/>
            <person name="Culley D."/>
            <person name="Crous P.W."/>
            <person name="Fauchery L."/>
            <person name="Girlanda M."/>
            <person name="Hayes R.D."/>
            <person name="Keri Z."/>
            <person name="LaButti K."/>
            <person name="Lipzen A."/>
            <person name="Lombard V."/>
            <person name="Magnuson J."/>
            <person name="Maillard F."/>
            <person name="Murat C."/>
            <person name="Nolan M."/>
            <person name="Ohm R.A."/>
            <person name="Pangilinan J."/>
            <person name="Pereira M.F."/>
            <person name="Perotto S."/>
            <person name="Peter M."/>
            <person name="Pfister S."/>
            <person name="Riley R."/>
            <person name="Sitrit Y."/>
            <person name="Stielow J.B."/>
            <person name="Szollosi G."/>
            <person name="Zifcakova L."/>
            <person name="Stursova M."/>
            <person name="Spatafora J.W."/>
            <person name="Tedersoo L."/>
            <person name="Vaario L.M."/>
            <person name="Yamada A."/>
            <person name="Yan M."/>
            <person name="Wang P."/>
            <person name="Xu J."/>
            <person name="Bruns T."/>
            <person name="Baldrian P."/>
            <person name="Vilgalys R."/>
            <person name="Dunand C."/>
            <person name="Henrissat B."/>
            <person name="Grigoriev I.V."/>
            <person name="Hibbett D."/>
            <person name="Nagy L.G."/>
            <person name="Martin F.M."/>
        </authorList>
    </citation>
    <scope>NUCLEOTIDE SEQUENCE</scope>
    <source>
        <strain evidence="2">UP504</strain>
    </source>
</reference>
<organism evidence="2 3">
    <name type="scientific">Hydnum rufescens UP504</name>
    <dbReference type="NCBI Taxonomy" id="1448309"/>
    <lineage>
        <taxon>Eukaryota</taxon>
        <taxon>Fungi</taxon>
        <taxon>Dikarya</taxon>
        <taxon>Basidiomycota</taxon>
        <taxon>Agaricomycotina</taxon>
        <taxon>Agaricomycetes</taxon>
        <taxon>Cantharellales</taxon>
        <taxon>Hydnaceae</taxon>
        <taxon>Hydnum</taxon>
    </lineage>
</organism>
<proteinExistence type="predicted"/>
<dbReference type="EMBL" id="MU129127">
    <property type="protein sequence ID" value="KAF9506033.1"/>
    <property type="molecule type" value="Genomic_DNA"/>
</dbReference>